<sequence length="693" mass="75622">MRKKWQWNLKMQFLVTMVALVLLSTLSLGFAINNKVTKDMEQNFYDATRKEIKQVSGAMNLYFSTVNESVEYFAKNPLVQQIDGSITSYINTVGKDGTIQMTPSQKPGIESEIYNLYLNYAKTHPSISYIYLGTKDGGYIQWPEGTSNDKYDPRTRAWYTQAVENPDQVKRTGAYASFTGNVPIVSSSVTIKDKAGNVVGVQGVDVSLEALTKTINNIKIGESGYVILTDEAGTILANPKNPETNFKTLKDLNIKAFADIDKMAGKNFDISLKDKNYTVSVYVSPETHWKYIAVMDKSEIAESTKAIQRIIYLVMIVIVVVVMAISLFISRAIAKPLNAAVQYLQQIGSGNLATEIPESMLKKGNETGAMLRAINTMKKDIQEMIGGISGSAHIVSRSALDLKDSMEQTQKASSQITESIIQLSSAASDEANTVMMGSEKVEELGGAIDQVTASTQEILELARRTGELNQRGMVIVKELVGKFNSTLQSSEETAHAISQVSSSAGEISTILDTILEISAQTNLLALNAAIEASRAGEHGRGFSVVAAEIRKLAEQSAASVNNISHIISSVNGQISDAVEAIGTSRTLFADQEQAVRETESIFHEILVSANSQMDKTAEVDGHIHVMVEKRHELTDVFTNISAITEENAAITQDVSAAAEEQLATIEDVSGYLSQLKGLSRDLEENIRKFTIGK</sequence>
<dbReference type="RefSeq" id="WP_212958679.1">
    <property type="nucleotide sequence ID" value="NZ_BORQ01000007.1"/>
</dbReference>
<evidence type="ECO:0000313" key="14">
    <source>
        <dbReference type="Proteomes" id="UP000679779"/>
    </source>
</evidence>
<dbReference type="Gene3D" id="1.10.287.950">
    <property type="entry name" value="Methyl-accepting chemotaxis protein"/>
    <property type="match status" value="1"/>
</dbReference>
<dbReference type="GO" id="GO:0005886">
    <property type="term" value="C:plasma membrane"/>
    <property type="evidence" value="ECO:0007669"/>
    <property type="project" value="UniProtKB-SubCell"/>
</dbReference>
<dbReference type="Proteomes" id="UP000679779">
    <property type="component" value="Unassembled WGS sequence"/>
</dbReference>
<feature type="domain" description="HAMP" evidence="12">
    <location>
        <begin position="331"/>
        <end position="386"/>
    </location>
</feature>
<evidence type="ECO:0000256" key="3">
    <source>
        <dbReference type="ARBA" id="ARBA00022500"/>
    </source>
</evidence>
<dbReference type="AlphaFoldDB" id="A0A919XKL9"/>
<comment type="caution">
    <text evidence="13">The sequence shown here is derived from an EMBL/GenBank/DDBJ whole genome shotgun (WGS) entry which is preliminary data.</text>
</comment>
<evidence type="ECO:0000256" key="1">
    <source>
        <dbReference type="ARBA" id="ARBA00004651"/>
    </source>
</evidence>
<dbReference type="PROSITE" id="PS50885">
    <property type="entry name" value="HAMP"/>
    <property type="match status" value="1"/>
</dbReference>
<keyword evidence="6 10" id="KW-0472">Membrane</keyword>
<dbReference type="CDD" id="cd11386">
    <property type="entry name" value="MCP_signal"/>
    <property type="match status" value="1"/>
</dbReference>
<keyword evidence="5 10" id="KW-1133">Transmembrane helix</keyword>
<keyword evidence="3" id="KW-0145">Chemotaxis</keyword>
<feature type="transmembrane region" description="Helical" evidence="10">
    <location>
        <begin position="310"/>
        <end position="329"/>
    </location>
</feature>
<accession>A0A919XKL9</accession>
<dbReference type="GO" id="GO:0007165">
    <property type="term" value="P:signal transduction"/>
    <property type="evidence" value="ECO:0007669"/>
    <property type="project" value="UniProtKB-KW"/>
</dbReference>
<organism evidence="13 14">
    <name type="scientific">Paenibacillus albilobatus</name>
    <dbReference type="NCBI Taxonomy" id="2716884"/>
    <lineage>
        <taxon>Bacteria</taxon>
        <taxon>Bacillati</taxon>
        <taxon>Bacillota</taxon>
        <taxon>Bacilli</taxon>
        <taxon>Bacillales</taxon>
        <taxon>Paenibacillaceae</taxon>
        <taxon>Paenibacillus</taxon>
    </lineage>
</organism>
<dbReference type="InterPro" id="IPR033479">
    <property type="entry name" value="dCache_1"/>
</dbReference>
<dbReference type="Gene3D" id="3.30.450.20">
    <property type="entry name" value="PAS domain"/>
    <property type="match status" value="2"/>
</dbReference>
<dbReference type="CDD" id="cd12912">
    <property type="entry name" value="PDC2_MCP_like"/>
    <property type="match status" value="1"/>
</dbReference>
<dbReference type="CDD" id="cd18773">
    <property type="entry name" value="PDC1_HK_sensor"/>
    <property type="match status" value="1"/>
</dbReference>
<evidence type="ECO:0000259" key="11">
    <source>
        <dbReference type="PROSITE" id="PS50111"/>
    </source>
</evidence>
<dbReference type="PANTHER" id="PTHR32089:SF112">
    <property type="entry name" value="LYSOZYME-LIKE PROTEIN-RELATED"/>
    <property type="match status" value="1"/>
</dbReference>
<dbReference type="InterPro" id="IPR029151">
    <property type="entry name" value="Sensor-like_sf"/>
</dbReference>
<evidence type="ECO:0000256" key="2">
    <source>
        <dbReference type="ARBA" id="ARBA00022475"/>
    </source>
</evidence>
<evidence type="ECO:0000259" key="12">
    <source>
        <dbReference type="PROSITE" id="PS50885"/>
    </source>
</evidence>
<evidence type="ECO:0000256" key="4">
    <source>
        <dbReference type="ARBA" id="ARBA00022692"/>
    </source>
</evidence>
<comment type="similarity">
    <text evidence="8">Belongs to the methyl-accepting chemotaxis (MCP) protein family.</text>
</comment>
<protein>
    <submittedName>
        <fullName evidence="13">Methyl-accepting chemotaxis protein</fullName>
    </submittedName>
</protein>
<evidence type="ECO:0000256" key="5">
    <source>
        <dbReference type="ARBA" id="ARBA00022989"/>
    </source>
</evidence>
<dbReference type="Pfam" id="PF02743">
    <property type="entry name" value="dCache_1"/>
    <property type="match status" value="1"/>
</dbReference>
<comment type="subcellular location">
    <subcellularLocation>
        <location evidence="1">Cell membrane</location>
        <topology evidence="1">Multi-pass membrane protein</topology>
    </subcellularLocation>
</comment>
<dbReference type="GO" id="GO:0006935">
    <property type="term" value="P:chemotaxis"/>
    <property type="evidence" value="ECO:0007669"/>
    <property type="project" value="UniProtKB-KW"/>
</dbReference>
<dbReference type="InterPro" id="IPR004089">
    <property type="entry name" value="MCPsignal_dom"/>
</dbReference>
<dbReference type="SMART" id="SM00283">
    <property type="entry name" value="MA"/>
    <property type="match status" value="1"/>
</dbReference>
<keyword evidence="2" id="KW-1003">Cell membrane</keyword>
<keyword evidence="4 10" id="KW-0812">Transmembrane</keyword>
<feature type="domain" description="Methyl-accepting transducer" evidence="11">
    <location>
        <begin position="405"/>
        <end position="662"/>
    </location>
</feature>
<evidence type="ECO:0000256" key="7">
    <source>
        <dbReference type="ARBA" id="ARBA00023224"/>
    </source>
</evidence>
<evidence type="ECO:0000256" key="8">
    <source>
        <dbReference type="ARBA" id="ARBA00029447"/>
    </source>
</evidence>
<keyword evidence="7 9" id="KW-0807">Transducer</keyword>
<proteinExistence type="inferred from homology"/>
<dbReference type="EMBL" id="BORQ01000007">
    <property type="protein sequence ID" value="GIO33946.1"/>
    <property type="molecule type" value="Genomic_DNA"/>
</dbReference>
<dbReference type="SMART" id="SM00304">
    <property type="entry name" value="HAMP"/>
    <property type="match status" value="1"/>
</dbReference>
<dbReference type="InterPro" id="IPR003660">
    <property type="entry name" value="HAMP_dom"/>
</dbReference>
<dbReference type="PANTHER" id="PTHR32089">
    <property type="entry name" value="METHYL-ACCEPTING CHEMOTAXIS PROTEIN MCPB"/>
    <property type="match status" value="1"/>
</dbReference>
<dbReference type="Pfam" id="PF00672">
    <property type="entry name" value="HAMP"/>
    <property type="match status" value="1"/>
</dbReference>
<dbReference type="SUPFAM" id="SSF58104">
    <property type="entry name" value="Methyl-accepting chemotaxis protein (MCP) signaling domain"/>
    <property type="match status" value="1"/>
</dbReference>
<reference evidence="13" key="1">
    <citation type="submission" date="2021-03" db="EMBL/GenBank/DDBJ databases">
        <title>Antimicrobial resistance genes in bacteria isolated from Japanese honey, and their potential for conferring macrolide and lincosamide resistance in the American foulbrood pathogen Paenibacillus larvae.</title>
        <authorList>
            <person name="Okamoto M."/>
            <person name="Kumagai M."/>
            <person name="Kanamori H."/>
            <person name="Takamatsu D."/>
        </authorList>
    </citation>
    <scope>NUCLEOTIDE SEQUENCE</scope>
    <source>
        <strain evidence="13">J2TS6</strain>
    </source>
</reference>
<keyword evidence="14" id="KW-1185">Reference proteome</keyword>
<dbReference type="Pfam" id="PF00015">
    <property type="entry name" value="MCPsignal"/>
    <property type="match status" value="1"/>
</dbReference>
<evidence type="ECO:0000256" key="9">
    <source>
        <dbReference type="PROSITE-ProRule" id="PRU00284"/>
    </source>
</evidence>
<dbReference type="SUPFAM" id="SSF103190">
    <property type="entry name" value="Sensory domain-like"/>
    <property type="match status" value="1"/>
</dbReference>
<evidence type="ECO:0000256" key="10">
    <source>
        <dbReference type="SAM" id="Phobius"/>
    </source>
</evidence>
<dbReference type="PROSITE" id="PS50111">
    <property type="entry name" value="CHEMOTAXIS_TRANSDUC_2"/>
    <property type="match status" value="1"/>
</dbReference>
<evidence type="ECO:0000256" key="6">
    <source>
        <dbReference type="ARBA" id="ARBA00023136"/>
    </source>
</evidence>
<evidence type="ECO:0000313" key="13">
    <source>
        <dbReference type="EMBL" id="GIO33946.1"/>
    </source>
</evidence>
<gene>
    <name evidence="13" type="ORF">J2TS6_50870</name>
</gene>
<name>A0A919XKL9_9BACL</name>